<dbReference type="CDD" id="cd06186">
    <property type="entry name" value="NOX_Duox_like_FAD_NADP"/>
    <property type="match status" value="1"/>
</dbReference>
<sequence>MLMLPIFSLCLFAACRRTMTILRSTPLDYIIPFDDAVLNNFTAFYVSHQIFFLVFVLLFMLHPVPKYSHVRGKRQFLPIPYSWMWIAWPFALYIGERIYGLFRGRSWDTQVMGASILDPGVLTLELSKPPGFSYIPGQYVLIQCGDISKYEWHPFTLTSAPDDNFLQLHIGNAGDWTGALHARFCASIQVVDESKLQPEAIPEAGSSDGGESPGISQQDSAMEFHRAQKTLEQPKCPSNAPQVTSPSPNKLPEDQTGNVHPGVPTVKPSDAPKQLDSEMTDFISQNMGSRRPRARVSLSSEKSLSNERVSSEYVITIRESPDTEVKDLCSSTHQIAPVPSKSYISYVRSTEAESQLQRMQSMRRRESSRAWEGVPAPDMARSILQRMSSNKLRRLESMLQRASTLSAPAQAPRLIIDGPFGAPTQEHAKFRKVVLIGMGTGIAPMLSIMRDTLHRLAALPDDPPGGLEAGGQTETVEQRKAYMHWVVRDPRAAGWLKYEFEIMSLLDLTGDVFKSHIHITGTSTEEVKSPKAWEPDPQIHSNVVLTSGRPDFEAIFKGIQAEVGRARVGVFLCGPLPVKGALRKLCAKLTKAGDTTFNFYAEHF</sequence>
<dbReference type="Gene3D" id="3.40.50.80">
    <property type="entry name" value="Nucleotide-binding domain of ferredoxin-NADP reductase (FNR) module"/>
    <property type="match status" value="1"/>
</dbReference>
<dbReference type="AlphaFoldDB" id="I0Z1Q8"/>
<comment type="caution">
    <text evidence="5">The sequence shown here is derived from an EMBL/GenBank/DDBJ whole genome shotgun (WGS) entry which is preliminary data.</text>
</comment>
<dbReference type="InterPro" id="IPR017938">
    <property type="entry name" value="Riboflavin_synthase-like_b-brl"/>
</dbReference>
<dbReference type="GO" id="GO:0016491">
    <property type="term" value="F:oxidoreductase activity"/>
    <property type="evidence" value="ECO:0007669"/>
    <property type="project" value="UniProtKB-KW"/>
</dbReference>
<evidence type="ECO:0000313" key="5">
    <source>
        <dbReference type="EMBL" id="EIE24577.1"/>
    </source>
</evidence>
<evidence type="ECO:0000256" key="3">
    <source>
        <dbReference type="SAM" id="Phobius"/>
    </source>
</evidence>
<dbReference type="InterPro" id="IPR050369">
    <property type="entry name" value="RBOH/FRE"/>
</dbReference>
<dbReference type="Gene3D" id="2.40.30.10">
    <property type="entry name" value="Translation factors"/>
    <property type="match status" value="1"/>
</dbReference>
<keyword evidence="6" id="KW-1185">Reference proteome</keyword>
<dbReference type="EMBL" id="AGSI01000005">
    <property type="protein sequence ID" value="EIE24577.1"/>
    <property type="molecule type" value="Genomic_DNA"/>
</dbReference>
<reference evidence="5 6" key="1">
    <citation type="journal article" date="2012" name="Genome Biol.">
        <title>The genome of the polar eukaryotic microalga coccomyxa subellipsoidea reveals traits of cold adaptation.</title>
        <authorList>
            <person name="Blanc G."/>
            <person name="Agarkova I."/>
            <person name="Grimwood J."/>
            <person name="Kuo A."/>
            <person name="Brueggeman A."/>
            <person name="Dunigan D."/>
            <person name="Gurnon J."/>
            <person name="Ladunga I."/>
            <person name="Lindquist E."/>
            <person name="Lucas S."/>
            <person name="Pangilinan J."/>
            <person name="Proschold T."/>
            <person name="Salamov A."/>
            <person name="Schmutz J."/>
            <person name="Weeks D."/>
            <person name="Yamada T."/>
            <person name="Claverie J.M."/>
            <person name="Grigoriev I."/>
            <person name="Van Etten J."/>
            <person name="Lomsadze A."/>
            <person name="Borodovsky M."/>
        </authorList>
    </citation>
    <scope>NUCLEOTIDE SEQUENCE [LARGE SCALE GENOMIC DNA]</scope>
    <source>
        <strain evidence="5 6">C-169</strain>
    </source>
</reference>
<evidence type="ECO:0000313" key="6">
    <source>
        <dbReference type="Proteomes" id="UP000007264"/>
    </source>
</evidence>
<keyword evidence="1" id="KW-0560">Oxidoreductase</keyword>
<organism evidence="5 6">
    <name type="scientific">Coccomyxa subellipsoidea (strain C-169)</name>
    <name type="common">Green microalga</name>
    <dbReference type="NCBI Taxonomy" id="574566"/>
    <lineage>
        <taxon>Eukaryota</taxon>
        <taxon>Viridiplantae</taxon>
        <taxon>Chlorophyta</taxon>
        <taxon>core chlorophytes</taxon>
        <taxon>Trebouxiophyceae</taxon>
        <taxon>Trebouxiophyceae incertae sedis</taxon>
        <taxon>Coccomyxaceae</taxon>
        <taxon>Coccomyxa</taxon>
        <taxon>Coccomyxa subellipsoidea</taxon>
    </lineage>
</organism>
<keyword evidence="3" id="KW-0472">Membrane</keyword>
<dbReference type="PANTHER" id="PTHR11972:SF153">
    <property type="entry name" value="SUPEROXIDE-GENERATING NADPH OXIDASE HEAVY CHAIN SUBUNIT A"/>
    <property type="match status" value="1"/>
</dbReference>
<dbReference type="Pfam" id="PF08030">
    <property type="entry name" value="NAD_binding_6"/>
    <property type="match status" value="1"/>
</dbReference>
<feature type="compositionally biased region" description="Polar residues" evidence="2">
    <location>
        <begin position="239"/>
        <end position="248"/>
    </location>
</feature>
<proteinExistence type="predicted"/>
<keyword evidence="3" id="KW-0812">Transmembrane</keyword>
<dbReference type="OrthoDB" id="1040979at2759"/>
<dbReference type="PROSITE" id="PS51384">
    <property type="entry name" value="FAD_FR"/>
    <property type="match status" value="1"/>
</dbReference>
<gene>
    <name evidence="5" type="ORF">COCSUDRAFT_40936</name>
</gene>
<accession>I0Z1Q8</accession>
<dbReference type="KEGG" id="csl:COCSUDRAFT_40936"/>
<dbReference type="Pfam" id="PF08022">
    <property type="entry name" value="FAD_binding_8"/>
    <property type="match status" value="1"/>
</dbReference>
<feature type="transmembrane region" description="Helical" evidence="3">
    <location>
        <begin position="76"/>
        <end position="95"/>
    </location>
</feature>
<name>I0Z1Q8_COCSC</name>
<keyword evidence="3" id="KW-1133">Transmembrane helix</keyword>
<dbReference type="Proteomes" id="UP000007264">
    <property type="component" value="Unassembled WGS sequence"/>
</dbReference>
<dbReference type="SUPFAM" id="SSF63380">
    <property type="entry name" value="Riboflavin synthase domain-like"/>
    <property type="match status" value="1"/>
</dbReference>
<dbReference type="InterPro" id="IPR013112">
    <property type="entry name" value="FAD-bd_8"/>
</dbReference>
<dbReference type="STRING" id="574566.I0Z1Q8"/>
<evidence type="ECO:0000256" key="1">
    <source>
        <dbReference type="ARBA" id="ARBA00023002"/>
    </source>
</evidence>
<dbReference type="SUPFAM" id="SSF52343">
    <property type="entry name" value="Ferredoxin reductase-like, C-terminal NADP-linked domain"/>
    <property type="match status" value="1"/>
</dbReference>
<evidence type="ECO:0000256" key="2">
    <source>
        <dbReference type="SAM" id="MobiDB-lite"/>
    </source>
</evidence>
<dbReference type="RefSeq" id="XP_005649121.1">
    <property type="nucleotide sequence ID" value="XM_005649064.1"/>
</dbReference>
<dbReference type="InterPro" id="IPR039261">
    <property type="entry name" value="FNR_nucleotide-bd"/>
</dbReference>
<dbReference type="InterPro" id="IPR013121">
    <property type="entry name" value="Fe_red_NAD-bd_6"/>
</dbReference>
<dbReference type="PANTHER" id="PTHR11972">
    <property type="entry name" value="NADPH OXIDASE"/>
    <property type="match status" value="1"/>
</dbReference>
<feature type="domain" description="FAD-binding FR-type" evidence="4">
    <location>
        <begin position="104"/>
        <end position="213"/>
    </location>
</feature>
<dbReference type="eggNOG" id="KOG0039">
    <property type="taxonomic scope" value="Eukaryota"/>
</dbReference>
<protein>
    <recommendedName>
        <fullName evidence="4">FAD-binding FR-type domain-containing protein</fullName>
    </recommendedName>
</protein>
<evidence type="ECO:0000259" key="4">
    <source>
        <dbReference type="PROSITE" id="PS51384"/>
    </source>
</evidence>
<dbReference type="GO" id="GO:0005886">
    <property type="term" value="C:plasma membrane"/>
    <property type="evidence" value="ECO:0007669"/>
    <property type="project" value="TreeGrafter"/>
</dbReference>
<dbReference type="GeneID" id="17042579"/>
<dbReference type="InterPro" id="IPR017927">
    <property type="entry name" value="FAD-bd_FR_type"/>
</dbReference>
<feature type="transmembrane region" description="Helical" evidence="3">
    <location>
        <begin position="44"/>
        <end position="64"/>
    </location>
</feature>
<feature type="region of interest" description="Disordered" evidence="2">
    <location>
        <begin position="196"/>
        <end position="274"/>
    </location>
</feature>